<dbReference type="InterPro" id="IPR029787">
    <property type="entry name" value="Nucleotide_cyclase"/>
</dbReference>
<dbReference type="Proteomes" id="UP001144110">
    <property type="component" value="Unassembled WGS sequence"/>
</dbReference>
<dbReference type="SUPFAM" id="SSF55073">
    <property type="entry name" value="Nucleotide cyclase"/>
    <property type="match status" value="1"/>
</dbReference>
<evidence type="ECO:0000313" key="4">
    <source>
        <dbReference type="Proteomes" id="UP001144110"/>
    </source>
</evidence>
<dbReference type="SMART" id="SM00065">
    <property type="entry name" value="GAF"/>
    <property type="match status" value="2"/>
</dbReference>
<dbReference type="GO" id="GO:0005886">
    <property type="term" value="C:plasma membrane"/>
    <property type="evidence" value="ECO:0007669"/>
    <property type="project" value="TreeGrafter"/>
</dbReference>
<comment type="caution">
    <text evidence="3">The sequence shown here is derived from an EMBL/GenBank/DDBJ whole genome shotgun (WGS) entry which is preliminary data.</text>
</comment>
<evidence type="ECO:0000313" key="3">
    <source>
        <dbReference type="EMBL" id="MDF2952777.1"/>
    </source>
</evidence>
<dbReference type="Pfam" id="PF13185">
    <property type="entry name" value="GAF_2"/>
    <property type="match status" value="2"/>
</dbReference>
<feature type="domain" description="GGDEF" evidence="2">
    <location>
        <begin position="351"/>
        <end position="477"/>
    </location>
</feature>
<dbReference type="NCBIfam" id="TIGR00254">
    <property type="entry name" value="GGDEF"/>
    <property type="match status" value="1"/>
</dbReference>
<proteinExistence type="predicted"/>
<dbReference type="EMBL" id="JAPHEG010000001">
    <property type="protein sequence ID" value="MDF2952777.1"/>
    <property type="molecule type" value="Genomic_DNA"/>
</dbReference>
<dbReference type="InterPro" id="IPR003018">
    <property type="entry name" value="GAF"/>
</dbReference>
<dbReference type="GO" id="GO:1902201">
    <property type="term" value="P:negative regulation of bacterial-type flagellum-dependent cell motility"/>
    <property type="evidence" value="ECO:0007669"/>
    <property type="project" value="TreeGrafter"/>
</dbReference>
<dbReference type="AlphaFoldDB" id="A0AAE3NYM7"/>
<dbReference type="InterPro" id="IPR050469">
    <property type="entry name" value="Diguanylate_Cyclase"/>
</dbReference>
<dbReference type="SMART" id="SM00267">
    <property type="entry name" value="GGDEF"/>
    <property type="match status" value="1"/>
</dbReference>
<name>A0AAE3NYM7_9BACT</name>
<dbReference type="InterPro" id="IPR029016">
    <property type="entry name" value="GAF-like_dom_sf"/>
</dbReference>
<dbReference type="Gene3D" id="3.30.70.270">
    <property type="match status" value="1"/>
</dbReference>
<accession>A0AAE3NYM7</accession>
<dbReference type="GO" id="GO:0043709">
    <property type="term" value="P:cell adhesion involved in single-species biofilm formation"/>
    <property type="evidence" value="ECO:0007669"/>
    <property type="project" value="TreeGrafter"/>
</dbReference>
<dbReference type="PANTHER" id="PTHR45138:SF6">
    <property type="entry name" value="DIGUANYLATE CYCLASE DGCN"/>
    <property type="match status" value="1"/>
</dbReference>
<dbReference type="PANTHER" id="PTHR45138">
    <property type="entry name" value="REGULATORY COMPONENTS OF SENSORY TRANSDUCTION SYSTEM"/>
    <property type="match status" value="1"/>
</dbReference>
<dbReference type="CDD" id="cd01949">
    <property type="entry name" value="GGDEF"/>
    <property type="match status" value="1"/>
</dbReference>
<dbReference type="GO" id="GO:0052621">
    <property type="term" value="F:diguanylate cyclase activity"/>
    <property type="evidence" value="ECO:0007669"/>
    <property type="project" value="UniProtKB-EC"/>
</dbReference>
<dbReference type="InterPro" id="IPR043128">
    <property type="entry name" value="Rev_trsase/Diguanyl_cyclase"/>
</dbReference>
<dbReference type="FunFam" id="3.30.70.270:FF:000001">
    <property type="entry name" value="Diguanylate cyclase domain protein"/>
    <property type="match status" value="1"/>
</dbReference>
<dbReference type="PROSITE" id="PS50887">
    <property type="entry name" value="GGDEF"/>
    <property type="match status" value="1"/>
</dbReference>
<sequence length="477" mass="55689">MKDILELVYELNGIIITAKNFSEIERKLKEVLSKRIPVEWMEMWIVKEDRVQVYGKDKYIPLQETPIECLIKTTSCFYRKDISEEQKFQIERQFYEKGLRSIIYVPLLYEKKVFAVWVVASSKPNIYTEKDKEILKLIASQISAPLKIFILYEEKNRELELLKTVNRLTEIVLSDVEINSVFKKFSEELKKYIPFERLSIGIVEGENIKYAAVSEVIKTGRFEGTSIPLKYATSQWVIKNKKTLIRKDLLKEKEFPLEERKVRQGIRSTLHVPLIYKGKVFGTINLSSTKPNAYGEWEKLVLETLVSQISSIIAISCIYSPLYNHLTEVYNRRYFDEKIDEEIKYRERYGGEFCVCLCDLDNFKRYNDSYGHMEGDNCLREVATIMKESIRKTDLVFRYGGDEFAIIMPNTSLEEAIGVAERLKDAIKEKMEDKGITMSIGIASYPIDGKTRTEVIDKADRRLLKAKETKNLIVYKD</sequence>
<evidence type="ECO:0000256" key="1">
    <source>
        <dbReference type="ARBA" id="ARBA00012528"/>
    </source>
</evidence>
<evidence type="ECO:0000259" key="2">
    <source>
        <dbReference type="PROSITE" id="PS50887"/>
    </source>
</evidence>
<dbReference type="InterPro" id="IPR000160">
    <property type="entry name" value="GGDEF_dom"/>
</dbReference>
<gene>
    <name evidence="3" type="ORF">OD816_000022</name>
</gene>
<reference evidence="3" key="1">
    <citation type="submission" date="2022-11" db="EMBL/GenBank/DDBJ databases">
        <title>Candidatus Alkanophaga archaea from heated hydrothermal vent sediment oxidize petroleum alkanes.</title>
        <authorList>
            <person name="Zehnle H."/>
            <person name="Laso-Perez R."/>
            <person name="Lipp J."/>
            <person name="Teske A."/>
            <person name="Wegener G."/>
        </authorList>
    </citation>
    <scope>NUCLEOTIDE SEQUENCE</scope>
    <source>
        <strain evidence="3">MCA70</strain>
    </source>
</reference>
<dbReference type="EC" id="2.7.7.65" evidence="1"/>
<dbReference type="SUPFAM" id="SSF55781">
    <property type="entry name" value="GAF domain-like"/>
    <property type="match status" value="2"/>
</dbReference>
<dbReference type="Gene3D" id="3.30.450.40">
    <property type="match status" value="2"/>
</dbReference>
<protein>
    <recommendedName>
        <fullName evidence="1">diguanylate cyclase</fullName>
        <ecNumber evidence="1">2.7.7.65</ecNumber>
    </recommendedName>
</protein>
<organism evidence="3 4">
    <name type="scientific">Candidatus Thermodesulfobacterium syntrophicum</name>
    <dbReference type="NCBI Taxonomy" id="3060442"/>
    <lineage>
        <taxon>Bacteria</taxon>
        <taxon>Pseudomonadati</taxon>
        <taxon>Thermodesulfobacteriota</taxon>
        <taxon>Thermodesulfobacteria</taxon>
        <taxon>Thermodesulfobacteriales</taxon>
        <taxon>Thermodesulfobacteriaceae</taxon>
        <taxon>Thermodesulfobacterium</taxon>
    </lineage>
</organism>
<dbReference type="Pfam" id="PF00990">
    <property type="entry name" value="GGDEF"/>
    <property type="match status" value="1"/>
</dbReference>